<sequence>MTQTDEVQATVHPLYAVPLLQAQIPGAEALNAGLRELFLGLEAEGDRHRDIQARDTQHGIFESNFYLHRRPEAPVRALFSHIDSLLDNFVRGISGFDDAQMDNIEVDMHSWFHVTRRGGFQSVHNHPNASWSAIYCVDPGDASEPQSGLVRFHDPRVGSDMYRDPANEHLQIPYRIGAWQLKHKAGQLIAFPSYLLHEVFPYTGERPRIVVALNAWCRWKKPPA</sequence>
<reference evidence="2" key="1">
    <citation type="journal article" date="2019" name="Int. J. Syst. Evol. Microbiol.">
        <title>The Global Catalogue of Microorganisms (GCM) 10K type strain sequencing project: providing services to taxonomists for standard genome sequencing and annotation.</title>
        <authorList>
            <consortium name="The Broad Institute Genomics Platform"/>
            <consortium name="The Broad Institute Genome Sequencing Center for Infectious Disease"/>
            <person name="Wu L."/>
            <person name="Ma J."/>
        </authorList>
    </citation>
    <scope>NUCLEOTIDE SEQUENCE [LARGE SCALE GENOMIC DNA]</scope>
    <source>
        <strain evidence="2">CGMCC 1.8985</strain>
    </source>
</reference>
<dbReference type="InterPro" id="IPR012668">
    <property type="entry name" value="CHP02466"/>
</dbReference>
<accession>A0ABQ2EI63</accession>
<keyword evidence="2" id="KW-1185">Reference proteome</keyword>
<dbReference type="NCBIfam" id="TIGR02466">
    <property type="entry name" value="TIGR02466 family protein"/>
    <property type="match status" value="1"/>
</dbReference>
<protein>
    <recommendedName>
        <fullName evidence="3">Fe2OG dioxygenase domain-containing protein</fullName>
    </recommendedName>
</protein>
<dbReference type="RefSeq" id="WP_165942395.1">
    <property type="nucleotide sequence ID" value="NZ_BMME01000001.1"/>
</dbReference>
<evidence type="ECO:0008006" key="3">
    <source>
        <dbReference type="Google" id="ProtNLM"/>
    </source>
</evidence>
<proteinExistence type="predicted"/>
<gene>
    <name evidence="1" type="ORF">GCM10011394_22080</name>
</gene>
<organism evidence="1 2">
    <name type="scientific">Luteimonas terricola</name>
    <dbReference type="NCBI Taxonomy" id="645597"/>
    <lineage>
        <taxon>Bacteria</taxon>
        <taxon>Pseudomonadati</taxon>
        <taxon>Pseudomonadota</taxon>
        <taxon>Gammaproteobacteria</taxon>
        <taxon>Lysobacterales</taxon>
        <taxon>Lysobacteraceae</taxon>
        <taxon>Luteimonas</taxon>
    </lineage>
</organism>
<dbReference type="Gene3D" id="2.60.120.620">
    <property type="entry name" value="q2cbj1_9rhob like domain"/>
    <property type="match status" value="1"/>
</dbReference>
<name>A0ABQ2EI63_9GAMM</name>
<evidence type="ECO:0000313" key="2">
    <source>
        <dbReference type="Proteomes" id="UP000599009"/>
    </source>
</evidence>
<evidence type="ECO:0000313" key="1">
    <source>
        <dbReference type="EMBL" id="GGK12453.1"/>
    </source>
</evidence>
<dbReference type="Pfam" id="PF13759">
    <property type="entry name" value="2OG-FeII_Oxy_5"/>
    <property type="match status" value="1"/>
</dbReference>
<dbReference type="EMBL" id="BMME01000001">
    <property type="protein sequence ID" value="GGK12453.1"/>
    <property type="molecule type" value="Genomic_DNA"/>
</dbReference>
<comment type="caution">
    <text evidence="1">The sequence shown here is derived from an EMBL/GenBank/DDBJ whole genome shotgun (WGS) entry which is preliminary data.</text>
</comment>
<dbReference type="Proteomes" id="UP000599009">
    <property type="component" value="Unassembled WGS sequence"/>
</dbReference>